<evidence type="ECO:0000256" key="12">
    <source>
        <dbReference type="ARBA" id="ARBA00022692"/>
    </source>
</evidence>
<name>A0A8D0E754_SALMN</name>
<reference evidence="31" key="2">
    <citation type="submission" date="2025-09" db="UniProtKB">
        <authorList>
            <consortium name="Ensembl"/>
        </authorList>
    </citation>
    <scope>IDENTIFICATION</scope>
</reference>
<dbReference type="GO" id="GO:0030968">
    <property type="term" value="P:endoplasmic reticulum unfolded protein response"/>
    <property type="evidence" value="ECO:0007669"/>
    <property type="project" value="Ensembl"/>
</dbReference>
<keyword evidence="26" id="KW-0834">Unfolded protein response</keyword>
<dbReference type="GO" id="GO:0000977">
    <property type="term" value="F:RNA polymerase II transcription regulatory region sequence-specific DNA binding"/>
    <property type="evidence" value="ECO:0007669"/>
    <property type="project" value="TreeGrafter"/>
</dbReference>
<dbReference type="CDD" id="cd14691">
    <property type="entry name" value="bZIP_XBP1"/>
    <property type="match status" value="1"/>
</dbReference>
<keyword evidence="25" id="KW-0804">Transcription</keyword>
<dbReference type="GeneTree" id="ENSGT00390000017751"/>
<dbReference type="PROSITE" id="PS50217">
    <property type="entry name" value="BZIP"/>
    <property type="match status" value="1"/>
</dbReference>
<dbReference type="GO" id="GO:0005789">
    <property type="term" value="C:endoplasmic reticulum membrane"/>
    <property type="evidence" value="ECO:0007669"/>
    <property type="project" value="UniProtKB-SubCell"/>
</dbReference>
<evidence type="ECO:0000313" key="31">
    <source>
        <dbReference type="Ensembl" id="ENSSMRP00000027288.1"/>
    </source>
</evidence>
<dbReference type="GO" id="GO:0046982">
    <property type="term" value="F:protein heterodimerization activity"/>
    <property type="evidence" value="ECO:0007669"/>
    <property type="project" value="Ensembl"/>
</dbReference>
<evidence type="ECO:0000256" key="8">
    <source>
        <dbReference type="ARBA" id="ARBA00022541"/>
    </source>
</evidence>
<keyword evidence="12" id="KW-0812">Transmembrane</keyword>
<dbReference type="GO" id="GO:0042802">
    <property type="term" value="F:identical protein binding"/>
    <property type="evidence" value="ECO:0007669"/>
    <property type="project" value="Ensembl"/>
</dbReference>
<keyword evidence="16" id="KW-0832">Ubl conjugation</keyword>
<keyword evidence="9" id="KW-0597">Phosphoprotein</keyword>
<keyword evidence="22" id="KW-0238">DNA-binding</keyword>
<evidence type="ECO:0000256" key="24">
    <source>
        <dbReference type="ARBA" id="ARBA00023159"/>
    </source>
</evidence>
<evidence type="ECO:0000256" key="3">
    <source>
        <dbReference type="ARBA" id="ARBA00004496"/>
    </source>
</evidence>
<dbReference type="GO" id="GO:0045579">
    <property type="term" value="P:positive regulation of B cell differentiation"/>
    <property type="evidence" value="ECO:0007669"/>
    <property type="project" value="Ensembl"/>
</dbReference>
<keyword evidence="20" id="KW-0805">Transcription regulation</keyword>
<evidence type="ECO:0000256" key="16">
    <source>
        <dbReference type="ARBA" id="ARBA00022843"/>
    </source>
</evidence>
<dbReference type="GO" id="GO:0071222">
    <property type="term" value="P:cellular response to lipopolysaccharide"/>
    <property type="evidence" value="ECO:0007669"/>
    <property type="project" value="Ensembl"/>
</dbReference>
<evidence type="ECO:0000313" key="32">
    <source>
        <dbReference type="Proteomes" id="UP000694421"/>
    </source>
</evidence>
<dbReference type="PANTHER" id="PTHR46542:SF1">
    <property type="entry name" value="X-BOX BINDING PROTEIN 1"/>
    <property type="match status" value="1"/>
</dbReference>
<dbReference type="AlphaFoldDB" id="A0A8D0E754"/>
<dbReference type="FunFam" id="1.20.5.170:FF:000049">
    <property type="entry name" value="X-box binding protein 1"/>
    <property type="match status" value="1"/>
</dbReference>
<evidence type="ECO:0000256" key="15">
    <source>
        <dbReference type="ARBA" id="ARBA00022824"/>
    </source>
</evidence>
<dbReference type="SUPFAM" id="SSF57959">
    <property type="entry name" value="Leucine zipper domain"/>
    <property type="match status" value="1"/>
</dbReference>
<dbReference type="OMA" id="TMSLICC"/>
<accession>A0A8D0E754</accession>
<evidence type="ECO:0000256" key="20">
    <source>
        <dbReference type="ARBA" id="ARBA00023015"/>
    </source>
</evidence>
<keyword evidence="32" id="KW-1185">Reference proteome</keyword>
<evidence type="ECO:0000256" key="4">
    <source>
        <dbReference type="ARBA" id="ARBA00004648"/>
    </source>
</evidence>
<comment type="similarity">
    <text evidence="5">Belongs to the bZIP family.</text>
</comment>
<feature type="region of interest" description="Disordered" evidence="29">
    <location>
        <begin position="19"/>
        <end position="44"/>
    </location>
</feature>
<dbReference type="GO" id="GO:0043161">
    <property type="term" value="P:proteasome-mediated ubiquitin-dependent protein catabolic process"/>
    <property type="evidence" value="ECO:0007669"/>
    <property type="project" value="Ensembl"/>
</dbReference>
<keyword evidence="6" id="KW-0217">Developmental protein</keyword>
<evidence type="ECO:0000256" key="19">
    <source>
        <dbReference type="ARBA" id="ARBA00022990"/>
    </source>
</evidence>
<dbReference type="PANTHER" id="PTHR46542">
    <property type="entry name" value="X-BOX BINDING PROTEIN 1"/>
    <property type="match status" value="1"/>
</dbReference>
<dbReference type="GO" id="GO:0030335">
    <property type="term" value="P:positive regulation of cell migration"/>
    <property type="evidence" value="ECO:0007669"/>
    <property type="project" value="Ensembl"/>
</dbReference>
<evidence type="ECO:0000256" key="10">
    <source>
        <dbReference type="ARBA" id="ARBA00022657"/>
    </source>
</evidence>
<dbReference type="Pfam" id="PF00170">
    <property type="entry name" value="bZIP_1"/>
    <property type="match status" value="1"/>
</dbReference>
<organism evidence="31 32">
    <name type="scientific">Salvator merianae</name>
    <name type="common">Argentine black and white tegu</name>
    <name type="synonym">Tupinambis merianae</name>
    <dbReference type="NCBI Taxonomy" id="96440"/>
    <lineage>
        <taxon>Eukaryota</taxon>
        <taxon>Metazoa</taxon>
        <taxon>Chordata</taxon>
        <taxon>Craniata</taxon>
        <taxon>Vertebrata</taxon>
        <taxon>Euteleostomi</taxon>
        <taxon>Lepidosauria</taxon>
        <taxon>Squamata</taxon>
        <taxon>Bifurcata</taxon>
        <taxon>Unidentata</taxon>
        <taxon>Episquamata</taxon>
        <taxon>Laterata</taxon>
        <taxon>Teiioidea</taxon>
        <taxon>Teiidae</taxon>
        <taxon>Salvator</taxon>
    </lineage>
</organism>
<evidence type="ECO:0000256" key="28">
    <source>
        <dbReference type="ARBA" id="ARBA00040165"/>
    </source>
</evidence>
<evidence type="ECO:0000256" key="13">
    <source>
        <dbReference type="ARBA" id="ARBA00022703"/>
    </source>
</evidence>
<evidence type="ECO:0000256" key="18">
    <source>
        <dbReference type="ARBA" id="ARBA00022989"/>
    </source>
</evidence>
<keyword evidence="18" id="KW-1133">Transmembrane helix</keyword>
<dbReference type="GO" id="GO:0006915">
    <property type="term" value="P:apoptotic process"/>
    <property type="evidence" value="ECO:0007669"/>
    <property type="project" value="UniProtKB-KW"/>
</dbReference>
<evidence type="ECO:0000256" key="14">
    <source>
        <dbReference type="ARBA" id="ARBA00022782"/>
    </source>
</evidence>
<evidence type="ECO:0000259" key="30">
    <source>
        <dbReference type="PROSITE" id="PS50217"/>
    </source>
</evidence>
<dbReference type="GO" id="GO:0008284">
    <property type="term" value="P:positive regulation of cell population proliferation"/>
    <property type="evidence" value="ECO:0007669"/>
    <property type="project" value="Ensembl"/>
</dbReference>
<keyword evidence="7" id="KW-0963">Cytoplasm</keyword>
<keyword evidence="27" id="KW-0539">Nucleus</keyword>
<dbReference type="GO" id="GO:0000981">
    <property type="term" value="F:DNA-binding transcription factor activity, RNA polymerase II-specific"/>
    <property type="evidence" value="ECO:0007669"/>
    <property type="project" value="TreeGrafter"/>
</dbReference>
<keyword evidence="17" id="KW-0735">Signal-anchor</keyword>
<evidence type="ECO:0000256" key="26">
    <source>
        <dbReference type="ARBA" id="ARBA00023230"/>
    </source>
</evidence>
<dbReference type="GO" id="GO:0002639">
    <property type="term" value="P:positive regulation of immunoglobulin production"/>
    <property type="evidence" value="ECO:0007669"/>
    <property type="project" value="Ensembl"/>
</dbReference>
<dbReference type="GO" id="GO:0045348">
    <property type="term" value="P:positive regulation of MHC class II biosynthetic process"/>
    <property type="evidence" value="ECO:0007669"/>
    <property type="project" value="Ensembl"/>
</dbReference>
<feature type="region of interest" description="Disordered" evidence="29">
    <location>
        <begin position="55"/>
        <end position="74"/>
    </location>
</feature>
<dbReference type="GO" id="GO:0000987">
    <property type="term" value="F:cis-regulatory region sequence-specific DNA binding"/>
    <property type="evidence" value="ECO:0007669"/>
    <property type="project" value="Ensembl"/>
</dbReference>
<keyword evidence="10" id="KW-0037">Angiogenesis</keyword>
<keyword evidence="21" id="KW-0346">Stress response</keyword>
<evidence type="ECO:0000256" key="23">
    <source>
        <dbReference type="ARBA" id="ARBA00023136"/>
    </source>
</evidence>
<dbReference type="InterPro" id="IPR052470">
    <property type="entry name" value="ER_Stress-Reg_TF"/>
</dbReference>
<evidence type="ECO:0000256" key="25">
    <source>
        <dbReference type="ARBA" id="ARBA00023163"/>
    </source>
</evidence>
<dbReference type="GO" id="GO:0035470">
    <property type="term" value="P:positive regulation of vascular wound healing"/>
    <property type="evidence" value="ECO:0007669"/>
    <property type="project" value="Ensembl"/>
</dbReference>
<keyword evidence="11" id="KW-0165">Cleavage on pair of basic residues</keyword>
<dbReference type="Ensembl" id="ENSSMRT00000031888.1">
    <property type="protein sequence ID" value="ENSSMRP00000027288.1"/>
    <property type="gene ID" value="ENSSMRG00000021036.1"/>
</dbReference>
<evidence type="ECO:0000256" key="17">
    <source>
        <dbReference type="ARBA" id="ARBA00022968"/>
    </source>
</evidence>
<keyword evidence="24" id="KW-0010">Activator</keyword>
<comment type="subcellular location">
    <subcellularLocation>
        <location evidence="3">Cytoplasm</location>
    </subcellularLocation>
    <subcellularLocation>
        <location evidence="2">Endoplasmic reticulum membrane</location>
        <topology evidence="2">Peripheral membrane protein</topology>
    </subcellularLocation>
    <subcellularLocation>
        <location evidence="4">Endoplasmic reticulum membrane</location>
        <topology evidence="4">Single-pass type II membrane protein</topology>
    </subcellularLocation>
    <subcellularLocation>
        <location evidence="1">Nucleus</location>
    </subcellularLocation>
</comment>
<sequence>MVPLPGSAAPPRLLLLPAAAATAPPPGQGCVPASLSPPPRKRQRLAHLSPEEKALRRKLKNRVAAQSARDRKKARLGELERQAVELEAENQKLLAENEALRDRTRSLVRENRQLRLRLGLPQKKPASLLVGAATGSAESAALRLRVPLQQGQAQQSPASPGPAPASAWIMQTALTLQTLSLICCWAFWTAWIQTCSCTTALQESPVWRTCGRRPMQEKQIPYQPPPVVLWGPHHPSWRPLMN</sequence>
<keyword evidence="19" id="KW-0007">Acetylation</keyword>
<dbReference type="SMART" id="SM00338">
    <property type="entry name" value="BRLZ"/>
    <property type="match status" value="1"/>
</dbReference>
<evidence type="ECO:0000256" key="22">
    <source>
        <dbReference type="ARBA" id="ARBA00023125"/>
    </source>
</evidence>
<dbReference type="Proteomes" id="UP000694421">
    <property type="component" value="Unplaced"/>
</dbReference>
<evidence type="ECO:0000256" key="11">
    <source>
        <dbReference type="ARBA" id="ARBA00022685"/>
    </source>
</evidence>
<dbReference type="GO" id="GO:0045582">
    <property type="term" value="P:positive regulation of T cell differentiation"/>
    <property type="evidence" value="ECO:0007669"/>
    <property type="project" value="Ensembl"/>
</dbReference>
<dbReference type="GO" id="GO:0090575">
    <property type="term" value="C:RNA polymerase II transcription regulator complex"/>
    <property type="evidence" value="ECO:0007669"/>
    <property type="project" value="Ensembl"/>
</dbReference>
<keyword evidence="13" id="KW-0053">Apoptosis</keyword>
<reference evidence="31" key="1">
    <citation type="submission" date="2025-08" db="UniProtKB">
        <authorList>
            <consortium name="Ensembl"/>
        </authorList>
    </citation>
    <scope>IDENTIFICATION</scope>
</reference>
<evidence type="ECO:0000256" key="27">
    <source>
        <dbReference type="ARBA" id="ARBA00023242"/>
    </source>
</evidence>
<evidence type="ECO:0000256" key="9">
    <source>
        <dbReference type="ARBA" id="ARBA00022553"/>
    </source>
</evidence>
<dbReference type="GO" id="GO:0030154">
    <property type="term" value="P:cell differentiation"/>
    <property type="evidence" value="ECO:0007669"/>
    <property type="project" value="UniProtKB-KW"/>
</dbReference>
<dbReference type="InterPro" id="IPR046347">
    <property type="entry name" value="bZIP_sf"/>
</dbReference>
<evidence type="ECO:0000256" key="2">
    <source>
        <dbReference type="ARBA" id="ARBA00004406"/>
    </source>
</evidence>
<evidence type="ECO:0000256" key="5">
    <source>
        <dbReference type="ARBA" id="ARBA00007163"/>
    </source>
</evidence>
<feature type="domain" description="BZIP" evidence="30">
    <location>
        <begin position="51"/>
        <end position="114"/>
    </location>
</feature>
<dbReference type="GO" id="GO:0001525">
    <property type="term" value="P:angiogenesis"/>
    <property type="evidence" value="ECO:0007669"/>
    <property type="project" value="UniProtKB-KW"/>
</dbReference>
<dbReference type="Gene3D" id="1.20.5.170">
    <property type="match status" value="1"/>
</dbReference>
<evidence type="ECO:0000256" key="21">
    <source>
        <dbReference type="ARBA" id="ARBA00023016"/>
    </source>
</evidence>
<dbReference type="GO" id="GO:0007517">
    <property type="term" value="P:muscle organ development"/>
    <property type="evidence" value="ECO:0007669"/>
    <property type="project" value="UniProtKB-KW"/>
</dbReference>
<protein>
    <recommendedName>
        <fullName evidence="28">X-box-binding protein 1</fullName>
    </recommendedName>
</protein>
<dbReference type="GO" id="GO:0045944">
    <property type="term" value="P:positive regulation of transcription by RNA polymerase II"/>
    <property type="evidence" value="ECO:0007669"/>
    <property type="project" value="Ensembl"/>
</dbReference>
<dbReference type="InterPro" id="IPR004827">
    <property type="entry name" value="bZIP"/>
</dbReference>
<evidence type="ECO:0000256" key="1">
    <source>
        <dbReference type="ARBA" id="ARBA00004123"/>
    </source>
</evidence>
<keyword evidence="15" id="KW-0256">Endoplasmic reticulum</keyword>
<keyword evidence="14" id="KW-0221">Differentiation</keyword>
<keyword evidence="8" id="KW-0517">Myogenesis</keyword>
<evidence type="ECO:0000256" key="29">
    <source>
        <dbReference type="SAM" id="MobiDB-lite"/>
    </source>
</evidence>
<evidence type="ECO:0000256" key="7">
    <source>
        <dbReference type="ARBA" id="ARBA00022490"/>
    </source>
</evidence>
<dbReference type="GO" id="GO:1902236">
    <property type="term" value="P:negative regulation of endoplasmic reticulum stress-induced intrinsic apoptotic signaling pathway"/>
    <property type="evidence" value="ECO:0007669"/>
    <property type="project" value="Ensembl"/>
</dbReference>
<evidence type="ECO:0000256" key="6">
    <source>
        <dbReference type="ARBA" id="ARBA00022473"/>
    </source>
</evidence>
<proteinExistence type="inferred from homology"/>
<keyword evidence="23" id="KW-0472">Membrane</keyword>